<sequence length="222" mass="24644">MLVFSVITCVSCLEPASQTYRVDVDLNTGQVVYEFPSGYTTTSTEEFQTDLEWTYLDDPYAEADVLLGENIPESTDSDYSYNRYPLQPFKPIRVWNLVLTGGRNDRYVSGCIKRNGPYFAIRLNTKGGKEVFDWHFAIRNSDGWWCLDAYESVRDPPINWCNNPCLPSGAKMREFFESIRSSIMQSALDFGVPYATAAIVATIGAALVVAGTGAIVAAPVGL</sequence>
<keyword evidence="1" id="KW-0472">Membrane</keyword>
<evidence type="ECO:0000313" key="3">
    <source>
        <dbReference type="Proteomes" id="UP000178726"/>
    </source>
</evidence>
<comment type="caution">
    <text evidence="2">The sequence shown here is derived from an EMBL/GenBank/DDBJ whole genome shotgun (WGS) entry which is preliminary data.</text>
</comment>
<proteinExistence type="predicted"/>
<keyword evidence="1" id="KW-0812">Transmembrane</keyword>
<dbReference type="EMBL" id="MFQK01000020">
    <property type="protein sequence ID" value="OGH80873.1"/>
    <property type="molecule type" value="Genomic_DNA"/>
</dbReference>
<name>A0A1F6NAY6_9BACT</name>
<dbReference type="AlphaFoldDB" id="A0A1F6NAY6"/>
<reference evidence="2 3" key="1">
    <citation type="journal article" date="2016" name="Nat. Commun.">
        <title>Thousands of microbial genomes shed light on interconnected biogeochemical processes in an aquifer system.</title>
        <authorList>
            <person name="Anantharaman K."/>
            <person name="Brown C.T."/>
            <person name="Hug L.A."/>
            <person name="Sharon I."/>
            <person name="Castelle C.J."/>
            <person name="Probst A.J."/>
            <person name="Thomas B.C."/>
            <person name="Singh A."/>
            <person name="Wilkins M.J."/>
            <person name="Karaoz U."/>
            <person name="Brodie E.L."/>
            <person name="Williams K.H."/>
            <person name="Hubbard S.S."/>
            <person name="Banfield J.F."/>
        </authorList>
    </citation>
    <scope>NUCLEOTIDE SEQUENCE [LARGE SCALE GENOMIC DNA]</scope>
</reference>
<gene>
    <name evidence="2" type="ORF">A3I29_02240</name>
</gene>
<protein>
    <submittedName>
        <fullName evidence="2">Uncharacterized protein</fullName>
    </submittedName>
</protein>
<dbReference type="Proteomes" id="UP000178726">
    <property type="component" value="Unassembled WGS sequence"/>
</dbReference>
<evidence type="ECO:0000256" key="1">
    <source>
        <dbReference type="SAM" id="Phobius"/>
    </source>
</evidence>
<accession>A0A1F6NAY6</accession>
<organism evidence="2 3">
    <name type="scientific">Candidatus Magasanikbacteria bacterium RIFCSPLOWO2_02_FULL_44_11</name>
    <dbReference type="NCBI Taxonomy" id="1798689"/>
    <lineage>
        <taxon>Bacteria</taxon>
        <taxon>Candidatus Magasanikiibacteriota</taxon>
    </lineage>
</organism>
<feature type="transmembrane region" description="Helical" evidence="1">
    <location>
        <begin position="194"/>
        <end position="218"/>
    </location>
</feature>
<keyword evidence="1" id="KW-1133">Transmembrane helix</keyword>
<evidence type="ECO:0000313" key="2">
    <source>
        <dbReference type="EMBL" id="OGH80873.1"/>
    </source>
</evidence>